<dbReference type="PROSITE" id="PS50267">
    <property type="entry name" value="NA_NEUROTRAN_SYMP_3"/>
    <property type="match status" value="1"/>
</dbReference>
<comment type="subcellular location">
    <subcellularLocation>
        <location evidence="1">Membrane</location>
        <topology evidence="1">Multi-pass membrane protein</topology>
    </subcellularLocation>
</comment>
<reference evidence="10" key="1">
    <citation type="submission" date="2022-11" db="UniProtKB">
        <authorList>
            <consortium name="WormBaseParasite"/>
        </authorList>
    </citation>
    <scope>IDENTIFICATION</scope>
</reference>
<dbReference type="PANTHER" id="PTHR11616:SF240">
    <property type="entry name" value="BLOATED TUBULES, ISOFORM B-RELATED"/>
    <property type="match status" value="1"/>
</dbReference>
<evidence type="ECO:0000256" key="5">
    <source>
        <dbReference type="ARBA" id="ARBA00022989"/>
    </source>
</evidence>
<dbReference type="SUPFAM" id="SSF161070">
    <property type="entry name" value="SNF-like"/>
    <property type="match status" value="1"/>
</dbReference>
<proteinExistence type="predicted"/>
<organism evidence="9 10">
    <name type="scientific">Plectus sambesii</name>
    <dbReference type="NCBI Taxonomy" id="2011161"/>
    <lineage>
        <taxon>Eukaryota</taxon>
        <taxon>Metazoa</taxon>
        <taxon>Ecdysozoa</taxon>
        <taxon>Nematoda</taxon>
        <taxon>Chromadorea</taxon>
        <taxon>Plectida</taxon>
        <taxon>Plectina</taxon>
        <taxon>Plectoidea</taxon>
        <taxon>Plectidae</taxon>
        <taxon>Plectus</taxon>
    </lineage>
</organism>
<dbReference type="GO" id="GO:0046872">
    <property type="term" value="F:metal ion binding"/>
    <property type="evidence" value="ECO:0007669"/>
    <property type="project" value="UniProtKB-KW"/>
</dbReference>
<keyword evidence="9" id="KW-1185">Reference proteome</keyword>
<evidence type="ECO:0000256" key="8">
    <source>
        <dbReference type="SAM" id="Phobius"/>
    </source>
</evidence>
<sequence>MEVGLHHLMFEANVTKLLTPEFWQEAATQVFNSDGIGFGSLITLASYSKFKNNCCRDAIIITFVDCATSIVAGIAIFSILGFIATQQGVKIDAVVQSDEYNELWNKTDREKNVIWVQ</sequence>
<evidence type="ECO:0000256" key="4">
    <source>
        <dbReference type="ARBA" id="ARBA00022847"/>
    </source>
</evidence>
<feature type="binding site" evidence="7">
    <location>
        <position position="33"/>
    </location>
    <ligand>
        <name>Na(+)</name>
        <dbReference type="ChEBI" id="CHEBI:29101"/>
        <label>1</label>
    </ligand>
</feature>
<dbReference type="GO" id="GO:0015293">
    <property type="term" value="F:symporter activity"/>
    <property type="evidence" value="ECO:0007669"/>
    <property type="project" value="UniProtKB-KW"/>
</dbReference>
<keyword evidence="3 8" id="KW-0812">Transmembrane</keyword>
<evidence type="ECO:0000256" key="2">
    <source>
        <dbReference type="ARBA" id="ARBA00022448"/>
    </source>
</evidence>
<evidence type="ECO:0000256" key="1">
    <source>
        <dbReference type="ARBA" id="ARBA00004141"/>
    </source>
</evidence>
<keyword evidence="4" id="KW-0769">Symport</keyword>
<keyword evidence="6 8" id="KW-0472">Membrane</keyword>
<dbReference type="GO" id="GO:0005886">
    <property type="term" value="C:plasma membrane"/>
    <property type="evidence" value="ECO:0007669"/>
    <property type="project" value="TreeGrafter"/>
</dbReference>
<keyword evidence="5 8" id="KW-1133">Transmembrane helix</keyword>
<keyword evidence="7" id="KW-0479">Metal-binding</keyword>
<evidence type="ECO:0000256" key="3">
    <source>
        <dbReference type="ARBA" id="ARBA00022692"/>
    </source>
</evidence>
<keyword evidence="7" id="KW-0915">Sodium</keyword>
<dbReference type="Pfam" id="PF00209">
    <property type="entry name" value="SNF"/>
    <property type="match status" value="1"/>
</dbReference>
<dbReference type="GO" id="GO:0035725">
    <property type="term" value="P:sodium ion transmembrane transport"/>
    <property type="evidence" value="ECO:0007669"/>
    <property type="project" value="TreeGrafter"/>
</dbReference>
<evidence type="ECO:0000256" key="6">
    <source>
        <dbReference type="ARBA" id="ARBA00023136"/>
    </source>
</evidence>
<feature type="transmembrane region" description="Helical" evidence="8">
    <location>
        <begin position="58"/>
        <end position="84"/>
    </location>
</feature>
<dbReference type="InterPro" id="IPR000175">
    <property type="entry name" value="Na/ntran_symport"/>
</dbReference>
<evidence type="ECO:0000256" key="7">
    <source>
        <dbReference type="PIRSR" id="PIRSR600175-1"/>
    </source>
</evidence>
<dbReference type="AlphaFoldDB" id="A0A914URY2"/>
<dbReference type="Proteomes" id="UP000887566">
    <property type="component" value="Unplaced"/>
</dbReference>
<accession>A0A914URY2</accession>
<protein>
    <submittedName>
        <fullName evidence="10">Uncharacterized protein</fullName>
    </submittedName>
</protein>
<dbReference type="PANTHER" id="PTHR11616">
    <property type="entry name" value="SODIUM/CHLORIDE DEPENDENT TRANSPORTER"/>
    <property type="match status" value="1"/>
</dbReference>
<keyword evidence="2" id="KW-0813">Transport</keyword>
<name>A0A914URY2_9BILA</name>
<dbReference type="WBParaSite" id="PSAMB.scaffold1211size34264.g11640.t1">
    <property type="protein sequence ID" value="PSAMB.scaffold1211size34264.g11640.t1"/>
    <property type="gene ID" value="PSAMB.scaffold1211size34264.g11640"/>
</dbReference>
<dbReference type="GO" id="GO:0006865">
    <property type="term" value="P:amino acid transport"/>
    <property type="evidence" value="ECO:0007669"/>
    <property type="project" value="TreeGrafter"/>
</dbReference>
<evidence type="ECO:0000313" key="10">
    <source>
        <dbReference type="WBParaSite" id="PSAMB.scaffold1211size34264.g11640.t1"/>
    </source>
</evidence>
<evidence type="ECO:0000313" key="9">
    <source>
        <dbReference type="Proteomes" id="UP000887566"/>
    </source>
</evidence>
<dbReference type="InterPro" id="IPR037272">
    <property type="entry name" value="SNS_sf"/>
</dbReference>